<accession>A0AAV2I5P3</accession>
<evidence type="ECO:0000256" key="1">
    <source>
        <dbReference type="ARBA" id="ARBA00004419"/>
    </source>
</evidence>
<dbReference type="GO" id="GO:0005776">
    <property type="term" value="C:autophagosome"/>
    <property type="evidence" value="ECO:0007669"/>
    <property type="project" value="UniProtKB-SubCell"/>
</dbReference>
<feature type="compositionally biased region" description="Basic residues" evidence="11">
    <location>
        <begin position="55"/>
        <end position="70"/>
    </location>
</feature>
<dbReference type="PANTHER" id="PTHR31671:SF3">
    <property type="entry name" value="DIABETES AND OBESITY REGULATED, ISOFORM G"/>
    <property type="match status" value="1"/>
</dbReference>
<evidence type="ECO:0000313" key="13">
    <source>
        <dbReference type="Proteomes" id="UP001497497"/>
    </source>
</evidence>
<evidence type="ECO:0000256" key="8">
    <source>
        <dbReference type="ARBA" id="ARBA00023242"/>
    </source>
</evidence>
<protein>
    <recommendedName>
        <fullName evidence="14">Tumor protein p53-inducible nuclear protein 1</fullName>
    </recommendedName>
</protein>
<evidence type="ECO:0000256" key="5">
    <source>
        <dbReference type="ARBA" id="ARBA00023015"/>
    </source>
</evidence>
<evidence type="ECO:0008006" key="14">
    <source>
        <dbReference type="Google" id="ProtNLM"/>
    </source>
</evidence>
<dbReference type="Proteomes" id="UP001497497">
    <property type="component" value="Unassembled WGS sequence"/>
</dbReference>
<feature type="region of interest" description="Disordered" evidence="11">
    <location>
        <begin position="152"/>
        <end position="172"/>
    </location>
</feature>
<dbReference type="PANTHER" id="PTHR31671">
    <property type="entry name" value="DIABETES AND OBESITY REGULATED, ISOFORM G"/>
    <property type="match status" value="1"/>
</dbReference>
<comment type="subcellular location">
    <subcellularLocation>
        <location evidence="2">Cytoplasm</location>
        <location evidence="2">Cytosol</location>
    </subcellularLocation>
    <subcellularLocation>
        <location evidence="1">Cytoplasmic vesicle</location>
        <location evidence="1">Autophagosome</location>
    </subcellularLocation>
    <subcellularLocation>
        <location evidence="10">Nucleus</location>
        <location evidence="10">Nuclear body</location>
    </subcellularLocation>
</comment>
<keyword evidence="9" id="KW-0968">Cytoplasmic vesicle</keyword>
<keyword evidence="8" id="KW-0539">Nucleus</keyword>
<evidence type="ECO:0000256" key="4">
    <source>
        <dbReference type="ARBA" id="ARBA00023006"/>
    </source>
</evidence>
<name>A0AAV2I5P3_LYMST</name>
<evidence type="ECO:0000256" key="7">
    <source>
        <dbReference type="ARBA" id="ARBA00023163"/>
    </source>
</evidence>
<keyword evidence="6" id="KW-0010">Activator</keyword>
<evidence type="ECO:0000313" key="12">
    <source>
        <dbReference type="EMBL" id="CAL1542019.1"/>
    </source>
</evidence>
<keyword evidence="13" id="KW-1185">Reference proteome</keyword>
<evidence type="ECO:0000256" key="10">
    <source>
        <dbReference type="ARBA" id="ARBA00034306"/>
    </source>
</evidence>
<dbReference type="GO" id="GO:0016604">
    <property type="term" value="C:nuclear body"/>
    <property type="evidence" value="ECO:0007669"/>
    <property type="project" value="UniProtKB-SubCell"/>
</dbReference>
<sequence length="352" mass="39219">MFYINKFLFGVDPEQQYQNPADGTGEQLKTQQIDDWVVVETSDKENCGPFSHSTPHTHHHHPHRHHHLHHPLQNPHTAHVGGHDSLSQSQSSSCVAEEYLDDADTLAQNLDTSGHATDGNCLALHPNFPLQDCGNTNFDIDSNCSSDTESSHGSVFSASSGRSHATYRPRGNGSEPWVVAPAPCFTGSQVGELNAISHSPMENLLIEHPSMSVYLSIPHSSRPPSHPFLSTRLTGENNGSNLQEEGDELPTEHAEVREEEFVAQDQTDVVPLQPRRIAQIIPPSLLSPQQIVKNVHTARRSQRIKTQENISNSKCDRQNKVRDYQGYTKGNNRKNKRMKPSGCKASRFNQRM</sequence>
<comment type="caution">
    <text evidence="12">The sequence shown here is derived from an EMBL/GenBank/DDBJ whole genome shotgun (WGS) entry which is preliminary data.</text>
</comment>
<reference evidence="12 13" key="1">
    <citation type="submission" date="2024-04" db="EMBL/GenBank/DDBJ databases">
        <authorList>
            <consortium name="Genoscope - CEA"/>
            <person name="William W."/>
        </authorList>
    </citation>
    <scope>NUCLEOTIDE SEQUENCE [LARGE SCALE GENOMIC DNA]</scope>
</reference>
<evidence type="ECO:0000256" key="11">
    <source>
        <dbReference type="SAM" id="MobiDB-lite"/>
    </source>
</evidence>
<evidence type="ECO:0000256" key="6">
    <source>
        <dbReference type="ARBA" id="ARBA00023159"/>
    </source>
</evidence>
<feature type="compositionally biased region" description="Basic and acidic residues" evidence="11">
    <location>
        <begin position="314"/>
        <end position="323"/>
    </location>
</feature>
<dbReference type="GO" id="GO:0000045">
    <property type="term" value="P:autophagosome assembly"/>
    <property type="evidence" value="ECO:0007669"/>
    <property type="project" value="TreeGrafter"/>
</dbReference>
<dbReference type="InterPro" id="IPR029431">
    <property type="entry name" value="TP53INP"/>
</dbReference>
<proteinExistence type="predicted"/>
<keyword evidence="4" id="KW-0072">Autophagy</keyword>
<dbReference type="GO" id="GO:0031410">
    <property type="term" value="C:cytoplasmic vesicle"/>
    <property type="evidence" value="ECO:0007669"/>
    <property type="project" value="UniProtKB-KW"/>
</dbReference>
<keyword evidence="3" id="KW-0963">Cytoplasm</keyword>
<dbReference type="GO" id="GO:0005829">
    <property type="term" value="C:cytosol"/>
    <property type="evidence" value="ECO:0007669"/>
    <property type="project" value="UniProtKB-SubCell"/>
</dbReference>
<keyword evidence="7" id="KW-0804">Transcription</keyword>
<feature type="compositionally biased region" description="Low complexity" evidence="11">
    <location>
        <begin position="152"/>
        <end position="164"/>
    </location>
</feature>
<feature type="region of interest" description="Disordered" evidence="11">
    <location>
        <begin position="304"/>
        <end position="352"/>
    </location>
</feature>
<dbReference type="GO" id="GO:0045893">
    <property type="term" value="P:positive regulation of DNA-templated transcription"/>
    <property type="evidence" value="ECO:0007669"/>
    <property type="project" value="TreeGrafter"/>
</dbReference>
<keyword evidence="5" id="KW-0805">Transcription regulation</keyword>
<dbReference type="EMBL" id="CAXITT010000466">
    <property type="protein sequence ID" value="CAL1542019.1"/>
    <property type="molecule type" value="Genomic_DNA"/>
</dbReference>
<dbReference type="AlphaFoldDB" id="A0AAV2I5P3"/>
<evidence type="ECO:0000256" key="2">
    <source>
        <dbReference type="ARBA" id="ARBA00004514"/>
    </source>
</evidence>
<feature type="region of interest" description="Disordered" evidence="11">
    <location>
        <begin position="51"/>
        <end position="93"/>
    </location>
</feature>
<organism evidence="12 13">
    <name type="scientific">Lymnaea stagnalis</name>
    <name type="common">Great pond snail</name>
    <name type="synonym">Helix stagnalis</name>
    <dbReference type="NCBI Taxonomy" id="6523"/>
    <lineage>
        <taxon>Eukaryota</taxon>
        <taxon>Metazoa</taxon>
        <taxon>Spiralia</taxon>
        <taxon>Lophotrochozoa</taxon>
        <taxon>Mollusca</taxon>
        <taxon>Gastropoda</taxon>
        <taxon>Heterobranchia</taxon>
        <taxon>Euthyneura</taxon>
        <taxon>Panpulmonata</taxon>
        <taxon>Hygrophila</taxon>
        <taxon>Lymnaeoidea</taxon>
        <taxon>Lymnaeidae</taxon>
        <taxon>Lymnaea</taxon>
    </lineage>
</organism>
<gene>
    <name evidence="12" type="ORF">GSLYS_00015625001</name>
</gene>
<dbReference type="Pfam" id="PF14839">
    <property type="entry name" value="DOR"/>
    <property type="match status" value="1"/>
</dbReference>
<evidence type="ECO:0000256" key="9">
    <source>
        <dbReference type="ARBA" id="ARBA00023329"/>
    </source>
</evidence>
<evidence type="ECO:0000256" key="3">
    <source>
        <dbReference type="ARBA" id="ARBA00022490"/>
    </source>
</evidence>